<dbReference type="Pfam" id="PF14350">
    <property type="entry name" value="Beta_protein"/>
    <property type="match status" value="1"/>
</dbReference>
<gene>
    <name evidence="1" type="ORF">SAMN04487956_1751</name>
</gene>
<sequence>MDNPFLYMPVTKWRQGEYQALLRLHEPVKDHVLPLIVVPPVEYDFEERRPKKTVQEHIQPFAKRFIKKWGGRKACIDLHESLVSARMQNASFVVSYIFEELRQEGCAAIPVIRLSHDVSFLSEVKYIVSVDGKGVALRISLDDIMSPNIDSLVKSVMSRLDVDISNVDLIIDIEQPESFQPYDVFSKALSSAIRNISDLVAFRTFFVAGTSLKLSNVQRPGGEPTRHEWLFYKELARELKDIRVPDYGDYTIETPDFIDQDMRFLKPAGKIVYTTDSTWLVPKGKNFREDNGQMVGHCSYIVSSGKYCGPKFSHGDKRIYNTLHKIEGTGNQGTWKGVGVNHHITFVIKQLSTFRVY</sequence>
<dbReference type="Proteomes" id="UP000199594">
    <property type="component" value="Unassembled WGS sequence"/>
</dbReference>
<protein>
    <submittedName>
        <fullName evidence="1">Beta protein</fullName>
    </submittedName>
</protein>
<accession>A0A1I7CYN4</accession>
<organism evidence="1 2">
    <name type="scientific">Halomonas saccharevitans</name>
    <dbReference type="NCBI Taxonomy" id="416872"/>
    <lineage>
        <taxon>Bacteria</taxon>
        <taxon>Pseudomonadati</taxon>
        <taxon>Pseudomonadota</taxon>
        <taxon>Gammaproteobacteria</taxon>
        <taxon>Oceanospirillales</taxon>
        <taxon>Halomonadaceae</taxon>
        <taxon>Halomonas</taxon>
    </lineage>
</organism>
<proteinExistence type="predicted"/>
<evidence type="ECO:0000313" key="2">
    <source>
        <dbReference type="Proteomes" id="UP000199594"/>
    </source>
</evidence>
<dbReference type="RefSeq" id="WP_089852479.1">
    <property type="nucleotide sequence ID" value="NZ_FPAQ01000075.1"/>
</dbReference>
<dbReference type="EMBL" id="FPAQ01000075">
    <property type="protein sequence ID" value="SFU04542.1"/>
    <property type="molecule type" value="Genomic_DNA"/>
</dbReference>
<dbReference type="AlphaFoldDB" id="A0A1I7CYN4"/>
<evidence type="ECO:0000313" key="1">
    <source>
        <dbReference type="EMBL" id="SFU04542.1"/>
    </source>
</evidence>
<dbReference type="OrthoDB" id="1492299at2"/>
<dbReference type="InterPro" id="IPR025683">
    <property type="entry name" value="Protein_beta"/>
</dbReference>
<reference evidence="1 2" key="1">
    <citation type="submission" date="2016-10" db="EMBL/GenBank/DDBJ databases">
        <authorList>
            <person name="de Groot N.N."/>
        </authorList>
    </citation>
    <scope>NUCLEOTIDE SEQUENCE [LARGE SCALE GENOMIC DNA]</scope>
    <source>
        <strain evidence="1 2">CGMCC 1.6493</strain>
    </source>
</reference>
<name>A0A1I7CYN4_9GAMM</name>